<feature type="transmembrane region" description="Helical" evidence="6">
    <location>
        <begin position="37"/>
        <end position="54"/>
    </location>
</feature>
<evidence type="ECO:0000256" key="3">
    <source>
        <dbReference type="ARBA" id="ARBA00022692"/>
    </source>
</evidence>
<proteinExistence type="inferred from homology"/>
<comment type="subcellular location">
    <subcellularLocation>
        <location evidence="1">Membrane</location>
        <topology evidence="1">Multi-pass membrane protein</topology>
    </subcellularLocation>
</comment>
<keyword evidence="4 6" id="KW-1133">Transmembrane helix</keyword>
<evidence type="ECO:0000256" key="2">
    <source>
        <dbReference type="ARBA" id="ARBA00009399"/>
    </source>
</evidence>
<name>A0ABY5T3Y6_9SPHN</name>
<evidence type="ECO:0000256" key="4">
    <source>
        <dbReference type="ARBA" id="ARBA00022989"/>
    </source>
</evidence>
<accession>A0ABY5T3Y6</accession>
<dbReference type="InterPro" id="IPR007267">
    <property type="entry name" value="GtrA_DPMS_TM"/>
</dbReference>
<sequence>MRALAGQFLRFGVVGTIAFVIDAGVLWLAMGAGVDPYLARVISFVPAFAANFLLNRAWTFAQKREQRPHGQAARYLAVQLAGMAMNYAVFAAIVTFAGEGRVVALAAVVAGSIAAMGFNFLGARHLVFRPLA</sequence>
<feature type="transmembrane region" description="Helical" evidence="6">
    <location>
        <begin position="75"/>
        <end position="96"/>
    </location>
</feature>
<keyword evidence="3 6" id="KW-0812">Transmembrane</keyword>
<dbReference type="RefSeq" id="WP_265559309.1">
    <property type="nucleotide sequence ID" value="NZ_CP092471.1"/>
</dbReference>
<dbReference type="Pfam" id="PF04138">
    <property type="entry name" value="GtrA_DPMS_TM"/>
    <property type="match status" value="1"/>
</dbReference>
<feature type="transmembrane region" description="Helical" evidence="6">
    <location>
        <begin position="12"/>
        <end position="31"/>
    </location>
</feature>
<comment type="similarity">
    <text evidence="2">Belongs to the GtrA family.</text>
</comment>
<dbReference type="PANTHER" id="PTHR38459">
    <property type="entry name" value="PROPHAGE BACTOPRENOL-LINKED GLUCOSE TRANSLOCASE HOMOLOG"/>
    <property type="match status" value="1"/>
</dbReference>
<keyword evidence="5 6" id="KW-0472">Membrane</keyword>
<dbReference type="PANTHER" id="PTHR38459:SF1">
    <property type="entry name" value="PROPHAGE BACTOPRENOL-LINKED GLUCOSE TRANSLOCASE HOMOLOG"/>
    <property type="match status" value="1"/>
</dbReference>
<feature type="transmembrane region" description="Helical" evidence="6">
    <location>
        <begin position="102"/>
        <end position="121"/>
    </location>
</feature>
<keyword evidence="9" id="KW-1185">Reference proteome</keyword>
<reference evidence="8" key="1">
    <citation type="submission" date="2022-02" db="EMBL/GenBank/DDBJ databases">
        <title>Qipengyuania spongiae sp. nov., isolated from marine sponge.</title>
        <authorList>
            <person name="Li Z."/>
            <person name="Zhang M."/>
        </authorList>
    </citation>
    <scope>NUCLEOTIDE SEQUENCE</scope>
    <source>
        <strain evidence="8">PHS-Z21</strain>
    </source>
</reference>
<evidence type="ECO:0000259" key="7">
    <source>
        <dbReference type="Pfam" id="PF04138"/>
    </source>
</evidence>
<organism evidence="8 9">
    <name type="scientific">Qipengyuania spongiae</name>
    <dbReference type="NCBI Taxonomy" id="2909673"/>
    <lineage>
        <taxon>Bacteria</taxon>
        <taxon>Pseudomonadati</taxon>
        <taxon>Pseudomonadota</taxon>
        <taxon>Alphaproteobacteria</taxon>
        <taxon>Sphingomonadales</taxon>
        <taxon>Erythrobacteraceae</taxon>
        <taxon>Qipengyuania</taxon>
    </lineage>
</organism>
<dbReference type="EMBL" id="CP092471">
    <property type="protein sequence ID" value="UVI39694.1"/>
    <property type="molecule type" value="Genomic_DNA"/>
</dbReference>
<dbReference type="InterPro" id="IPR051401">
    <property type="entry name" value="GtrA_CellWall_Glycosyl"/>
</dbReference>
<evidence type="ECO:0000256" key="1">
    <source>
        <dbReference type="ARBA" id="ARBA00004141"/>
    </source>
</evidence>
<evidence type="ECO:0000256" key="5">
    <source>
        <dbReference type="ARBA" id="ARBA00023136"/>
    </source>
</evidence>
<evidence type="ECO:0000313" key="8">
    <source>
        <dbReference type="EMBL" id="UVI39694.1"/>
    </source>
</evidence>
<gene>
    <name evidence="8" type="ORF">L1F33_01645</name>
</gene>
<dbReference type="Proteomes" id="UP001065265">
    <property type="component" value="Chromosome"/>
</dbReference>
<protein>
    <submittedName>
        <fullName evidence="8">GtrA family protein</fullName>
    </submittedName>
</protein>
<evidence type="ECO:0000313" key="9">
    <source>
        <dbReference type="Proteomes" id="UP001065265"/>
    </source>
</evidence>
<feature type="domain" description="GtrA/DPMS transmembrane" evidence="7">
    <location>
        <begin position="10"/>
        <end position="128"/>
    </location>
</feature>
<evidence type="ECO:0000256" key="6">
    <source>
        <dbReference type="SAM" id="Phobius"/>
    </source>
</evidence>